<reference evidence="1 2" key="1">
    <citation type="submission" date="2014-03" db="EMBL/GenBank/DDBJ databases">
        <title>The draft genome sequence of Thioclava dalianensis DLFJ1-1.</title>
        <authorList>
            <person name="Lai Q."/>
            <person name="Shao Z."/>
        </authorList>
    </citation>
    <scope>NUCLEOTIDE SEQUENCE [LARGE SCALE GENOMIC DNA]</scope>
    <source>
        <strain evidence="1 2">DLFJ1-1</strain>
    </source>
</reference>
<dbReference type="EMBL" id="JHEH01000030">
    <property type="protein sequence ID" value="KEP68544.1"/>
    <property type="molecule type" value="Genomic_DNA"/>
</dbReference>
<dbReference type="STRING" id="1185766.SAMN05216224_11724"/>
<keyword evidence="2" id="KW-1185">Reference proteome</keyword>
<dbReference type="Proteomes" id="UP000027725">
    <property type="component" value="Unassembled WGS sequence"/>
</dbReference>
<comment type="caution">
    <text evidence="1">The sequence shown here is derived from an EMBL/GenBank/DDBJ whole genome shotgun (WGS) entry which is preliminary data.</text>
</comment>
<evidence type="ECO:0000313" key="2">
    <source>
        <dbReference type="Proteomes" id="UP000027725"/>
    </source>
</evidence>
<sequence>MSSEEYIEIRAIIEAKAVAHRMAMSFIIQAVEKLTQKEVSPSVAKALTQIREGNLMMIDDEDPLRAATDEELENIIDMLSSD</sequence>
<protein>
    <submittedName>
        <fullName evidence="1">Uncharacterized protein</fullName>
    </submittedName>
</protein>
<proteinExistence type="predicted"/>
<organism evidence="1 2">
    <name type="scientific">Thioclava dalianensis</name>
    <dbReference type="NCBI Taxonomy" id="1185766"/>
    <lineage>
        <taxon>Bacteria</taxon>
        <taxon>Pseudomonadati</taxon>
        <taxon>Pseudomonadota</taxon>
        <taxon>Alphaproteobacteria</taxon>
        <taxon>Rhodobacterales</taxon>
        <taxon>Paracoccaceae</taxon>
        <taxon>Thioclava</taxon>
    </lineage>
</organism>
<dbReference type="AlphaFoldDB" id="A0A074TA14"/>
<dbReference type="RefSeq" id="WP_038068380.1">
    <property type="nucleotide sequence ID" value="NZ_FOVB01000017.1"/>
</dbReference>
<gene>
    <name evidence="1" type="ORF">DL1_11365</name>
</gene>
<name>A0A074TA14_9RHOB</name>
<evidence type="ECO:0000313" key="1">
    <source>
        <dbReference type="EMBL" id="KEP68544.1"/>
    </source>
</evidence>
<accession>A0A074TA14</accession>